<accession>A0ABT1M2U8</accession>
<proteinExistence type="predicted"/>
<gene>
    <name evidence="2" type="ORF">NM203_13420</name>
</gene>
<feature type="domain" description="NAD-dependent epimerase/dehydratase" evidence="1">
    <location>
        <begin position="14"/>
        <end position="253"/>
    </location>
</feature>
<dbReference type="SUPFAM" id="SSF51735">
    <property type="entry name" value="NAD(P)-binding Rossmann-fold domains"/>
    <property type="match status" value="1"/>
</dbReference>
<dbReference type="Pfam" id="PF01370">
    <property type="entry name" value="Epimerase"/>
    <property type="match status" value="1"/>
</dbReference>
<dbReference type="InterPro" id="IPR036291">
    <property type="entry name" value="NAD(P)-bd_dom_sf"/>
</dbReference>
<organism evidence="2 3">
    <name type="scientific">Mycolicibacterium arenosum</name>
    <dbReference type="NCBI Taxonomy" id="2952157"/>
    <lineage>
        <taxon>Bacteria</taxon>
        <taxon>Bacillati</taxon>
        <taxon>Actinomycetota</taxon>
        <taxon>Actinomycetes</taxon>
        <taxon>Mycobacteriales</taxon>
        <taxon>Mycobacteriaceae</taxon>
        <taxon>Mycolicibacterium</taxon>
    </lineage>
</organism>
<dbReference type="InterPro" id="IPR051783">
    <property type="entry name" value="NAD(P)-dependent_oxidoreduct"/>
</dbReference>
<keyword evidence="3" id="KW-1185">Reference proteome</keyword>
<sequence length="458" mass="48303">MNDPLTAPVTRRTVVVTGASGNVASGVLRALAQQFPDAEIVGVCRRPPTLGRIYERVRWHAVDLSAADAATKLGPAMAGADVVIHLALATQPVRNADYLYRANVLGTAAVLQAMHNAGIEQLVYASSLGVYAPGAPAPVDETWPDTGQQSSTYSRHKVLVERMLDDYETDHPGTSVARFRPTVVVQREAAALIRSLYLGPLVPRAVLQALHRGRLPLLPLPAGLALQFVHADDVGDAVVRLMERRAVGSFNIAADALDRRAIADLVGARPVEVNAGLVRAAIGVLSATRLVALTTGWYDVATATPVMDTTRARNELGWVPSRSSAQAAHELLDGLASGAVGTSAAMGRKEEKRMSARTTVDRIHDASLALWSALTLARALGFGRAGVADAAVIAVNLASGTPMAIDRVRQRRRDPAALLAPVAVTAALAATRRGGWSPVIATSVLNVLAAFECRRTVG</sequence>
<dbReference type="InterPro" id="IPR001509">
    <property type="entry name" value="Epimerase_deHydtase"/>
</dbReference>
<dbReference type="Proteomes" id="UP001651690">
    <property type="component" value="Unassembled WGS sequence"/>
</dbReference>
<dbReference type="EMBL" id="JANDBD010000005">
    <property type="protein sequence ID" value="MCP9273185.1"/>
    <property type="molecule type" value="Genomic_DNA"/>
</dbReference>
<comment type="caution">
    <text evidence="2">The sequence shown here is derived from an EMBL/GenBank/DDBJ whole genome shotgun (WGS) entry which is preliminary data.</text>
</comment>
<evidence type="ECO:0000313" key="3">
    <source>
        <dbReference type="Proteomes" id="UP001651690"/>
    </source>
</evidence>
<name>A0ABT1M2U8_9MYCO</name>
<reference evidence="2 3" key="1">
    <citation type="submission" date="2022-06" db="EMBL/GenBank/DDBJ databases">
        <title>Mycolicibacterium sp. CAU 1645 isolated from seawater.</title>
        <authorList>
            <person name="Kim W."/>
        </authorList>
    </citation>
    <scope>NUCLEOTIDE SEQUENCE [LARGE SCALE GENOMIC DNA]</scope>
    <source>
        <strain evidence="2 3">CAU 1645</strain>
    </source>
</reference>
<evidence type="ECO:0000259" key="1">
    <source>
        <dbReference type="Pfam" id="PF01370"/>
    </source>
</evidence>
<dbReference type="RefSeq" id="WP_255060477.1">
    <property type="nucleotide sequence ID" value="NZ_JANDBD010000005.1"/>
</dbReference>
<evidence type="ECO:0000313" key="2">
    <source>
        <dbReference type="EMBL" id="MCP9273185.1"/>
    </source>
</evidence>
<dbReference type="PANTHER" id="PTHR48079:SF6">
    <property type="entry name" value="NAD(P)-BINDING DOMAIN-CONTAINING PROTEIN-RELATED"/>
    <property type="match status" value="1"/>
</dbReference>
<dbReference type="Gene3D" id="3.40.50.720">
    <property type="entry name" value="NAD(P)-binding Rossmann-like Domain"/>
    <property type="match status" value="1"/>
</dbReference>
<dbReference type="PANTHER" id="PTHR48079">
    <property type="entry name" value="PROTEIN YEEZ"/>
    <property type="match status" value="1"/>
</dbReference>
<protein>
    <submittedName>
        <fullName evidence="2">NAD-dependent epimerase/dehydratase family protein</fullName>
    </submittedName>
</protein>